<protein>
    <submittedName>
        <fullName evidence="2">Uncharacterized protein</fullName>
    </submittedName>
</protein>
<name>A0A5B0NC47_PUCGR</name>
<comment type="caution">
    <text evidence="2">The sequence shown here is derived from an EMBL/GenBank/DDBJ whole genome shotgun (WGS) entry which is preliminary data.</text>
</comment>
<dbReference type="Proteomes" id="UP000324748">
    <property type="component" value="Unassembled WGS sequence"/>
</dbReference>
<evidence type="ECO:0000313" key="5">
    <source>
        <dbReference type="Proteomes" id="UP000325313"/>
    </source>
</evidence>
<feature type="region of interest" description="Disordered" evidence="1">
    <location>
        <begin position="80"/>
        <end position="102"/>
    </location>
</feature>
<keyword evidence="4" id="KW-1185">Reference proteome</keyword>
<gene>
    <name evidence="2" type="ORF">PGT21_016148</name>
    <name evidence="3" type="ORF">PGTUg99_030706</name>
</gene>
<accession>A0A5B0NC47</accession>
<proteinExistence type="predicted"/>
<dbReference type="AlphaFoldDB" id="A0A5B0NC47"/>
<evidence type="ECO:0000313" key="4">
    <source>
        <dbReference type="Proteomes" id="UP000324748"/>
    </source>
</evidence>
<evidence type="ECO:0000256" key="1">
    <source>
        <dbReference type="SAM" id="MobiDB-lite"/>
    </source>
</evidence>
<dbReference type="Proteomes" id="UP000325313">
    <property type="component" value="Unassembled WGS sequence"/>
</dbReference>
<evidence type="ECO:0000313" key="3">
    <source>
        <dbReference type="EMBL" id="KAA1136112.1"/>
    </source>
</evidence>
<dbReference type="EMBL" id="VDEP01000036">
    <property type="protein sequence ID" value="KAA1136112.1"/>
    <property type="molecule type" value="Genomic_DNA"/>
</dbReference>
<dbReference type="EMBL" id="VSWC01000106">
    <property type="protein sequence ID" value="KAA1085700.1"/>
    <property type="molecule type" value="Genomic_DNA"/>
</dbReference>
<sequence length="102" mass="10903">MDPDCSSLANDTFFSAASWINVKSEAPGPQSATQPKEFWSSNIIAGSGRFSQIGNLAKPPIMSTMPKVSPRMSKIAALKLDTGSVGEDSQKREPIKSSKTQT</sequence>
<evidence type="ECO:0000313" key="2">
    <source>
        <dbReference type="EMBL" id="KAA1085700.1"/>
    </source>
</evidence>
<reference evidence="4 5" key="1">
    <citation type="submission" date="2019-05" db="EMBL/GenBank/DDBJ databases">
        <title>Emergence of the Ug99 lineage of the wheat stem rust pathogen through somatic hybridization.</title>
        <authorList>
            <person name="Li F."/>
            <person name="Upadhyaya N.M."/>
            <person name="Sperschneider J."/>
            <person name="Matny O."/>
            <person name="Nguyen-Phuc H."/>
            <person name="Mago R."/>
            <person name="Raley C."/>
            <person name="Miller M.E."/>
            <person name="Silverstein K.A.T."/>
            <person name="Henningsen E."/>
            <person name="Hirsch C.D."/>
            <person name="Visser B."/>
            <person name="Pretorius Z.A."/>
            <person name="Steffenson B.J."/>
            <person name="Schwessinger B."/>
            <person name="Dodds P.N."/>
            <person name="Figueroa M."/>
        </authorList>
    </citation>
    <scope>NUCLEOTIDE SEQUENCE [LARGE SCALE GENOMIC DNA]</scope>
    <source>
        <strain evidence="2">21-0</strain>
        <strain evidence="3 5">Ug99</strain>
    </source>
</reference>
<organism evidence="2 4">
    <name type="scientific">Puccinia graminis f. sp. tritici</name>
    <dbReference type="NCBI Taxonomy" id="56615"/>
    <lineage>
        <taxon>Eukaryota</taxon>
        <taxon>Fungi</taxon>
        <taxon>Dikarya</taxon>
        <taxon>Basidiomycota</taxon>
        <taxon>Pucciniomycotina</taxon>
        <taxon>Pucciniomycetes</taxon>
        <taxon>Pucciniales</taxon>
        <taxon>Pucciniaceae</taxon>
        <taxon>Puccinia</taxon>
    </lineage>
</organism>